<dbReference type="Proteomes" id="UP000231279">
    <property type="component" value="Unassembled WGS sequence"/>
</dbReference>
<accession>A0A2G9I3A4</accession>
<sequence length="70" mass="8172">MKKSSLYKSYLAYSIQFGVNGSSRTFMKMEVFRVSNLRLCSGTVVDSHEQTFIWEDNWHPFGFGLRTKQV</sequence>
<reference evidence="2" key="1">
    <citation type="journal article" date="2018" name="Gigascience">
        <title>Genome assembly of the Pink Ipe (Handroanthus impetiginosus, Bignoniaceae), a highly valued, ecologically keystone Neotropical timber forest tree.</title>
        <authorList>
            <person name="Silva-Junior O.B."/>
            <person name="Grattapaglia D."/>
            <person name="Novaes E."/>
            <person name="Collevatti R.G."/>
        </authorList>
    </citation>
    <scope>NUCLEOTIDE SEQUENCE [LARGE SCALE GENOMIC DNA]</scope>
    <source>
        <strain evidence="2">cv. UFG-1</strain>
    </source>
</reference>
<comment type="caution">
    <text evidence="1">The sequence shown here is derived from an EMBL/GenBank/DDBJ whole genome shotgun (WGS) entry which is preliminary data.</text>
</comment>
<name>A0A2G9I3A4_9LAMI</name>
<keyword evidence="2" id="KW-1185">Reference proteome</keyword>
<gene>
    <name evidence="1" type="ORF">CDL12_03062</name>
</gene>
<protein>
    <submittedName>
        <fullName evidence="1">Uncharacterized protein</fullName>
    </submittedName>
</protein>
<dbReference type="AlphaFoldDB" id="A0A2G9I3A4"/>
<evidence type="ECO:0000313" key="1">
    <source>
        <dbReference type="EMBL" id="PIN24241.1"/>
    </source>
</evidence>
<organism evidence="1 2">
    <name type="scientific">Handroanthus impetiginosus</name>
    <dbReference type="NCBI Taxonomy" id="429701"/>
    <lineage>
        <taxon>Eukaryota</taxon>
        <taxon>Viridiplantae</taxon>
        <taxon>Streptophyta</taxon>
        <taxon>Embryophyta</taxon>
        <taxon>Tracheophyta</taxon>
        <taxon>Spermatophyta</taxon>
        <taxon>Magnoliopsida</taxon>
        <taxon>eudicotyledons</taxon>
        <taxon>Gunneridae</taxon>
        <taxon>Pentapetalae</taxon>
        <taxon>asterids</taxon>
        <taxon>lamiids</taxon>
        <taxon>Lamiales</taxon>
        <taxon>Bignoniaceae</taxon>
        <taxon>Crescentiina</taxon>
        <taxon>Tabebuia alliance</taxon>
        <taxon>Handroanthus</taxon>
    </lineage>
</organism>
<evidence type="ECO:0000313" key="2">
    <source>
        <dbReference type="Proteomes" id="UP000231279"/>
    </source>
</evidence>
<dbReference type="EMBL" id="NKXS01000444">
    <property type="protein sequence ID" value="PIN24241.1"/>
    <property type="molecule type" value="Genomic_DNA"/>
</dbReference>
<proteinExistence type="predicted"/>